<proteinExistence type="predicted"/>
<protein>
    <submittedName>
        <fullName evidence="1">Uncharacterized protein</fullName>
    </submittedName>
</protein>
<evidence type="ECO:0000313" key="2">
    <source>
        <dbReference type="Proteomes" id="UP001385951"/>
    </source>
</evidence>
<comment type="caution">
    <text evidence="1">The sequence shown here is derived from an EMBL/GenBank/DDBJ whole genome shotgun (WGS) entry which is preliminary data.</text>
</comment>
<dbReference type="EMBL" id="JASBNA010000065">
    <property type="protein sequence ID" value="KAK7678928.1"/>
    <property type="molecule type" value="Genomic_DNA"/>
</dbReference>
<dbReference type="AlphaFoldDB" id="A0AAW0FDT1"/>
<reference evidence="1 2" key="1">
    <citation type="submission" date="2022-09" db="EMBL/GenBank/DDBJ databases">
        <authorList>
            <person name="Palmer J.M."/>
        </authorList>
    </citation>
    <scope>NUCLEOTIDE SEQUENCE [LARGE SCALE GENOMIC DNA]</scope>
    <source>
        <strain evidence="1 2">DSM 7382</strain>
    </source>
</reference>
<name>A0AAW0FDT1_9APHY</name>
<evidence type="ECO:0000313" key="1">
    <source>
        <dbReference type="EMBL" id="KAK7678928.1"/>
    </source>
</evidence>
<gene>
    <name evidence="1" type="ORF">QCA50_018068</name>
</gene>
<accession>A0AAW0FDT1</accession>
<organism evidence="1 2">
    <name type="scientific">Cerrena zonata</name>
    <dbReference type="NCBI Taxonomy" id="2478898"/>
    <lineage>
        <taxon>Eukaryota</taxon>
        <taxon>Fungi</taxon>
        <taxon>Dikarya</taxon>
        <taxon>Basidiomycota</taxon>
        <taxon>Agaricomycotina</taxon>
        <taxon>Agaricomycetes</taxon>
        <taxon>Polyporales</taxon>
        <taxon>Cerrenaceae</taxon>
        <taxon>Cerrena</taxon>
    </lineage>
</organism>
<keyword evidence="2" id="KW-1185">Reference proteome</keyword>
<sequence>MLLPIVYYQFEDKLEEAPAADTTTKSTPTAPVAPSLVTASVAVTVGGITTGTDDTLLREQLTSYTSLTLRQWNFVNFLEFPTQLKTTLVVNTPCKMGFWVISVWLSVQLPLEELGSGVFWLIGQICLWYLSCLAEVVLEAPVNLVMLSSTVRNCSSSRLIKNDLFVYKFDSCIRSPMRTLKACLNSVACEPQDFHVNEIQPRFHSLKGCHFG</sequence>
<dbReference type="Proteomes" id="UP001385951">
    <property type="component" value="Unassembled WGS sequence"/>
</dbReference>